<sequence>MKLTLILLLTALMHVHAAGYAQKITLVSKNVPLTEVLKEIRKQSGYSFVYNQKSLKSARNVNLNVKDLDIHEVLQLCFKEQPFTYEVLMKTVIIKEFKGEKPLLQQADIKVTGTVTDIKGISIPGVSVRVKGRNAGISTDISGKYAINAPENGTLVFSFVGYATQEVAVNNQTIINVKLREDSTALEELVVVGYGTVKKSSLTAAISKIENKNLDQIPAGRFETAVVGRMAGINISTTRARPGEAPIIRIRGASSLDAGNEPLIVIDGFPGGSLDNVNMNDVASMEVLKDASSAAIYGSRGSGGVIIITTKKGKAGKPQLNFNAYTGMAKAVGHDDWISGQEYYDYVLRYQNREYVWAGGDPTIPVWGDARRPAAYQVNPVIKEGNVNWQDEVLETAPIQNYNLSVSGGSDNAKYYVSGTFKDERGTIRNTAYTSYAVRANVDLKINNTLNMGFMLSPNYNNRRNLGLGIEAMVKYPPFVAVKNPDGTYPKARDYWGIVVTGGLNPMAVLDATKNYTNAMNNVGEIYVGLDILKGLKLRSSVGANITYTTNEVYQSAFGNATNAATGSAADTRNFNLINENVLSYNKSFSGGHSLSGILGASFQKSKTRATAMGIVAGSFSNDVIETLNYAVISPTLTRTSKTSWGLASYFGRINYDFKEKYLLAASMRTDGSSRFAPNNKWGFFPSASVAWRVSKEDFFKENKLVSNLKLRASYGVTGNFNIPDFGYLGGISDVYYAPNGVLTKGQAQTTFGNKDLRWEENRSYDVGMELGLFRDRINIVFDYYNKNTSDLLYLESIPATTGFITSLRNTGEVNNRGIELEVNTKNLTGAFKWETSFNLTRNRNKVVSLGGVNERINTDTFGMSWILRVGEPMFSYYGFKSIGVLQDANDVANSPILAGSLPGNTKYEDVVKDGTINSSDRVILGSFHPKLFMGMVNDFSWKNFDLSIVMQASLGAKMYNFENEYYQGALAGAMRRSLVETQWWSAAEPGDGRMPGAALSKLTWQANSDVYIEDASFLAVRNLNLGYTLPKAIAQKLRMQSFRIYTSISNPFMLTKKGFHGYNPEGYTMGEIGGLTSKPGYNGGSEPINRIYTLGLNVNF</sequence>
<name>A0ACC6KXD4_9SPHI</name>
<keyword evidence="2" id="KW-1185">Reference proteome</keyword>
<dbReference type="Proteomes" id="UP001246858">
    <property type="component" value="Unassembled WGS sequence"/>
</dbReference>
<evidence type="ECO:0000313" key="2">
    <source>
        <dbReference type="Proteomes" id="UP001246858"/>
    </source>
</evidence>
<protein>
    <submittedName>
        <fullName evidence="1">TonB-linked SusC/RagA family outer membrane protein</fullName>
    </submittedName>
</protein>
<dbReference type="EMBL" id="JAVDTF010000002">
    <property type="protein sequence ID" value="MDR6783927.1"/>
    <property type="molecule type" value="Genomic_DNA"/>
</dbReference>
<reference evidence="1" key="1">
    <citation type="submission" date="2023-07" db="EMBL/GenBank/DDBJ databases">
        <title>Sorghum-associated microbial communities from plants grown in Nebraska, USA.</title>
        <authorList>
            <person name="Schachtman D."/>
        </authorList>
    </citation>
    <scope>NUCLEOTIDE SEQUENCE</scope>
    <source>
        <strain evidence="1">2697</strain>
    </source>
</reference>
<gene>
    <name evidence="1" type="ORF">J2X78_002492</name>
</gene>
<accession>A0ACC6KXD4</accession>
<evidence type="ECO:0000313" key="1">
    <source>
        <dbReference type="EMBL" id="MDR6783927.1"/>
    </source>
</evidence>
<organism evidence="1 2">
    <name type="scientific">Pedobacter africanus</name>
    <dbReference type="NCBI Taxonomy" id="151894"/>
    <lineage>
        <taxon>Bacteria</taxon>
        <taxon>Pseudomonadati</taxon>
        <taxon>Bacteroidota</taxon>
        <taxon>Sphingobacteriia</taxon>
        <taxon>Sphingobacteriales</taxon>
        <taxon>Sphingobacteriaceae</taxon>
        <taxon>Pedobacter</taxon>
    </lineage>
</organism>
<comment type="caution">
    <text evidence="1">The sequence shown here is derived from an EMBL/GenBank/DDBJ whole genome shotgun (WGS) entry which is preliminary data.</text>
</comment>
<proteinExistence type="predicted"/>